<evidence type="ECO:0008006" key="3">
    <source>
        <dbReference type="Google" id="ProtNLM"/>
    </source>
</evidence>
<accession>A0A7W6NIY5</accession>
<sequence length="344" mass="36283">MSETTPSLDMPYILPDQAQKHVTHNEALQRLDALVQLVLTDIVSGAPANPAEGECFGIRTAGPTGDFQDRGGQIACFIDGSWIFARPRTGWLAWNAATRRPVYYDGSEWQPLISLSQMDQLGINATADSTNRLSVSAPASLFNHQGGSHQMKVNRAAEANTASLLFQTGFSGRGEFGLLGDLNIGLKVSTDGTNWKRAFQVDPNGVVRKPSNPACRAHLNATAMSPPAGTFTGFQSLSLNQGGFTLGGAATPGIGQKLVVPATGLYRLTFTMLALTSSGHVMTLLQNGVTPLLTARGLGSLATIPQQASTIASLAAGDTLQFQHSGTAQLDFGPGKTELLADFL</sequence>
<dbReference type="AlphaFoldDB" id="A0A7W6NIY5"/>
<comment type="caution">
    <text evidence="1">The sequence shown here is derived from an EMBL/GenBank/DDBJ whole genome shotgun (WGS) entry which is preliminary data.</text>
</comment>
<dbReference type="InterPro" id="IPR021251">
    <property type="entry name" value="DUF2793"/>
</dbReference>
<dbReference type="RefSeq" id="WP_183364405.1">
    <property type="nucleotide sequence ID" value="NZ_JACIEZ010000001.1"/>
</dbReference>
<proteinExistence type="predicted"/>
<gene>
    <name evidence="1" type="ORF">GGR23_000364</name>
</gene>
<evidence type="ECO:0000313" key="2">
    <source>
        <dbReference type="Proteomes" id="UP000528286"/>
    </source>
</evidence>
<dbReference type="Pfam" id="PF10983">
    <property type="entry name" value="DUF2793"/>
    <property type="match status" value="1"/>
</dbReference>
<reference evidence="1 2" key="1">
    <citation type="submission" date="2020-08" db="EMBL/GenBank/DDBJ databases">
        <title>Genomic Encyclopedia of Type Strains, Phase IV (KMG-IV): sequencing the most valuable type-strain genomes for metagenomic binning, comparative biology and taxonomic classification.</title>
        <authorList>
            <person name="Goeker M."/>
        </authorList>
    </citation>
    <scope>NUCLEOTIDE SEQUENCE [LARGE SCALE GENOMIC DNA]</scope>
    <source>
        <strain evidence="1 2">DSM 29853</strain>
    </source>
</reference>
<keyword evidence="2" id="KW-1185">Reference proteome</keyword>
<protein>
    <recommendedName>
        <fullName evidence="3">DUF2793 domain-containing protein</fullName>
    </recommendedName>
</protein>
<organism evidence="1 2">
    <name type="scientific">Gellertiella hungarica</name>
    <dbReference type="NCBI Taxonomy" id="1572859"/>
    <lineage>
        <taxon>Bacteria</taxon>
        <taxon>Pseudomonadati</taxon>
        <taxon>Pseudomonadota</taxon>
        <taxon>Alphaproteobacteria</taxon>
        <taxon>Hyphomicrobiales</taxon>
        <taxon>Rhizobiaceae</taxon>
        <taxon>Gellertiella</taxon>
    </lineage>
</organism>
<evidence type="ECO:0000313" key="1">
    <source>
        <dbReference type="EMBL" id="MBB4063203.1"/>
    </source>
</evidence>
<dbReference type="Proteomes" id="UP000528286">
    <property type="component" value="Unassembled WGS sequence"/>
</dbReference>
<name>A0A7W6NIY5_9HYPH</name>
<dbReference type="EMBL" id="JACIEZ010000001">
    <property type="protein sequence ID" value="MBB4063203.1"/>
    <property type="molecule type" value="Genomic_DNA"/>
</dbReference>